<evidence type="ECO:0000256" key="1">
    <source>
        <dbReference type="ARBA" id="ARBA00001971"/>
    </source>
</evidence>
<evidence type="ECO:0000256" key="12">
    <source>
        <dbReference type="PIRSR" id="PIRSR602401-1"/>
    </source>
</evidence>
<organism evidence="14 15">
    <name type="scientific">Drechslerella dactyloides</name>
    <name type="common">Nematode-trapping fungus</name>
    <name type="synonym">Arthrobotrys dactyloides</name>
    <dbReference type="NCBI Taxonomy" id="74499"/>
    <lineage>
        <taxon>Eukaryota</taxon>
        <taxon>Fungi</taxon>
        <taxon>Dikarya</taxon>
        <taxon>Ascomycota</taxon>
        <taxon>Pezizomycotina</taxon>
        <taxon>Orbiliomycetes</taxon>
        <taxon>Orbiliales</taxon>
        <taxon>Orbiliaceae</taxon>
        <taxon>Drechslerella</taxon>
    </lineage>
</organism>
<evidence type="ECO:0000256" key="11">
    <source>
        <dbReference type="ARBA" id="ARBA00023136"/>
    </source>
</evidence>
<comment type="similarity">
    <text evidence="3 13">Belongs to the cytochrome P450 family.</text>
</comment>
<comment type="caution">
    <text evidence="14">The sequence shown here is derived from an EMBL/GenBank/DDBJ whole genome shotgun (WGS) entry which is preliminary data.</text>
</comment>
<evidence type="ECO:0000313" key="15">
    <source>
        <dbReference type="Proteomes" id="UP001221413"/>
    </source>
</evidence>
<keyword evidence="10 13" id="KW-0503">Monooxygenase</keyword>
<keyword evidence="11" id="KW-0472">Membrane</keyword>
<name>A0AAD6NKU7_DREDA</name>
<evidence type="ECO:0000256" key="7">
    <source>
        <dbReference type="ARBA" id="ARBA00022989"/>
    </source>
</evidence>
<dbReference type="PANTHER" id="PTHR24305:SF237">
    <property type="entry name" value="CYTOCHROME P450 MONOOXYGENASE ATNE-RELATED"/>
    <property type="match status" value="1"/>
</dbReference>
<keyword evidence="5" id="KW-0812">Transmembrane</keyword>
<keyword evidence="15" id="KW-1185">Reference proteome</keyword>
<keyword evidence="9 12" id="KW-0408">Iron</keyword>
<sequence length="579" mass="65141">MQHVPRNFKAEATIGPIVLAKPPRSGTDAHVELCLVATDLAMGQLVDQWLQPPKAEAKRRFSPHLITHHITLLAIAFYNLFLHPARSIPGPFLCRITPLVSLYHGMKGKRHLWVHSLHQQYGTHVRVTPSYVSINSTTALHEIYGYSKQIRKARFYTAFPAIKSNPNTHSGIDKVAHGRKRRILSQAFSESALKGMEDLILDRIRFFQRQLLEAPDDVAGAAASEKGTLKTRNMANWFNYLTFDVLGYLCFGKSFELLEGTGNRQLPELVDRAAQRHFICGLWLPLDTHHLDQIVIPKITRDRWNFIMKSRQQATLRAKERTDLGHGARKDFFYYLLNATDPETGEKLTMPELWSESNVLMVAGSDTTSTSLAAAIFWLVRNPHALRKLETEIRAAFTDIEEIVSGAQLNDCHYLKAVIDEAMRLSPAVPGGLPREVLPGGFTVDGKFIDAGVDVGTPIYSVHRLPDVYPRPDEFIPERWIEGEVIPSIGTITKLDVDKARRAFCPFSIGPRGCIGKGLALMEMKITLARLVWEFEVGMPTEGLLRKFGEDVEGGWEMDDHFVGTKKGPVVELKRRVRG</sequence>
<dbReference type="PRINTS" id="PR00385">
    <property type="entry name" value="P450"/>
</dbReference>
<dbReference type="PRINTS" id="PR00463">
    <property type="entry name" value="EP450I"/>
</dbReference>
<feature type="binding site" description="axial binding residue" evidence="12">
    <location>
        <position position="514"/>
    </location>
    <ligand>
        <name>heme</name>
        <dbReference type="ChEBI" id="CHEBI:30413"/>
    </ligand>
    <ligandPart>
        <name>Fe</name>
        <dbReference type="ChEBI" id="CHEBI:18248"/>
    </ligandPart>
</feature>
<dbReference type="InterPro" id="IPR017972">
    <property type="entry name" value="Cyt_P450_CS"/>
</dbReference>
<evidence type="ECO:0000313" key="14">
    <source>
        <dbReference type="EMBL" id="KAJ6263111.1"/>
    </source>
</evidence>
<keyword evidence="7" id="KW-1133">Transmembrane helix</keyword>
<comment type="subcellular location">
    <subcellularLocation>
        <location evidence="2">Membrane</location>
    </subcellularLocation>
</comment>
<evidence type="ECO:0000256" key="13">
    <source>
        <dbReference type="RuleBase" id="RU000461"/>
    </source>
</evidence>
<evidence type="ECO:0000256" key="8">
    <source>
        <dbReference type="ARBA" id="ARBA00023002"/>
    </source>
</evidence>
<dbReference type="GO" id="GO:0020037">
    <property type="term" value="F:heme binding"/>
    <property type="evidence" value="ECO:0007669"/>
    <property type="project" value="InterPro"/>
</dbReference>
<evidence type="ECO:0000256" key="6">
    <source>
        <dbReference type="ARBA" id="ARBA00022723"/>
    </source>
</evidence>
<evidence type="ECO:0000256" key="2">
    <source>
        <dbReference type="ARBA" id="ARBA00004370"/>
    </source>
</evidence>
<dbReference type="InterPro" id="IPR036396">
    <property type="entry name" value="Cyt_P450_sf"/>
</dbReference>
<dbReference type="InterPro" id="IPR050121">
    <property type="entry name" value="Cytochrome_P450_monoxygenase"/>
</dbReference>
<dbReference type="PANTHER" id="PTHR24305">
    <property type="entry name" value="CYTOCHROME P450"/>
    <property type="match status" value="1"/>
</dbReference>
<dbReference type="GO" id="GO:0016705">
    <property type="term" value="F:oxidoreductase activity, acting on paired donors, with incorporation or reduction of molecular oxygen"/>
    <property type="evidence" value="ECO:0007669"/>
    <property type="project" value="InterPro"/>
</dbReference>
<dbReference type="Gene3D" id="1.10.630.10">
    <property type="entry name" value="Cytochrome P450"/>
    <property type="match status" value="1"/>
</dbReference>
<dbReference type="AlphaFoldDB" id="A0AAD6NKU7"/>
<protein>
    <submittedName>
        <fullName evidence="14">Cytochrome P450 monooxygenase atnE</fullName>
    </submittedName>
</protein>
<dbReference type="CDD" id="cd11061">
    <property type="entry name" value="CYP67-like"/>
    <property type="match status" value="1"/>
</dbReference>
<evidence type="ECO:0000256" key="3">
    <source>
        <dbReference type="ARBA" id="ARBA00010617"/>
    </source>
</evidence>
<keyword evidence="4 12" id="KW-0349">Heme</keyword>
<evidence type="ECO:0000256" key="5">
    <source>
        <dbReference type="ARBA" id="ARBA00022692"/>
    </source>
</evidence>
<proteinExistence type="inferred from homology"/>
<dbReference type="GO" id="GO:0004497">
    <property type="term" value="F:monooxygenase activity"/>
    <property type="evidence" value="ECO:0007669"/>
    <property type="project" value="UniProtKB-KW"/>
</dbReference>
<accession>A0AAD6NKU7</accession>
<dbReference type="GO" id="GO:0005506">
    <property type="term" value="F:iron ion binding"/>
    <property type="evidence" value="ECO:0007669"/>
    <property type="project" value="InterPro"/>
</dbReference>
<dbReference type="InterPro" id="IPR001128">
    <property type="entry name" value="Cyt_P450"/>
</dbReference>
<dbReference type="GO" id="GO:0016020">
    <property type="term" value="C:membrane"/>
    <property type="evidence" value="ECO:0007669"/>
    <property type="project" value="UniProtKB-SubCell"/>
</dbReference>
<dbReference type="PROSITE" id="PS00086">
    <property type="entry name" value="CYTOCHROME_P450"/>
    <property type="match status" value="1"/>
</dbReference>
<dbReference type="InterPro" id="IPR002401">
    <property type="entry name" value="Cyt_P450_E_grp-I"/>
</dbReference>
<dbReference type="Pfam" id="PF00067">
    <property type="entry name" value="p450"/>
    <property type="match status" value="1"/>
</dbReference>
<dbReference type="SUPFAM" id="SSF48264">
    <property type="entry name" value="Cytochrome P450"/>
    <property type="match status" value="1"/>
</dbReference>
<dbReference type="Proteomes" id="UP001221413">
    <property type="component" value="Unassembled WGS sequence"/>
</dbReference>
<reference evidence="14" key="1">
    <citation type="submission" date="2023-01" db="EMBL/GenBank/DDBJ databases">
        <title>The chitinases involved in constricting ring structure development in the nematode-trapping fungus Drechslerella dactyloides.</title>
        <authorList>
            <person name="Wang R."/>
            <person name="Zhang L."/>
            <person name="Tang P."/>
            <person name="Li S."/>
            <person name="Liang L."/>
        </authorList>
    </citation>
    <scope>NUCLEOTIDE SEQUENCE</scope>
    <source>
        <strain evidence="14">YMF1.00031</strain>
    </source>
</reference>
<dbReference type="EMBL" id="JAQGDS010000002">
    <property type="protein sequence ID" value="KAJ6263111.1"/>
    <property type="molecule type" value="Genomic_DNA"/>
</dbReference>
<comment type="cofactor">
    <cofactor evidence="1 12">
        <name>heme</name>
        <dbReference type="ChEBI" id="CHEBI:30413"/>
    </cofactor>
</comment>
<keyword evidence="6 12" id="KW-0479">Metal-binding</keyword>
<keyword evidence="8 13" id="KW-0560">Oxidoreductase</keyword>
<dbReference type="GO" id="GO:1902181">
    <property type="term" value="P:verruculogen biosynthetic process"/>
    <property type="evidence" value="ECO:0007669"/>
    <property type="project" value="UniProtKB-ARBA"/>
</dbReference>
<evidence type="ECO:0000256" key="9">
    <source>
        <dbReference type="ARBA" id="ARBA00023004"/>
    </source>
</evidence>
<dbReference type="FunFam" id="1.10.630.10:FF:000063">
    <property type="entry name" value="Cytochrome P450 monooxygenase"/>
    <property type="match status" value="1"/>
</dbReference>
<evidence type="ECO:0000256" key="4">
    <source>
        <dbReference type="ARBA" id="ARBA00022617"/>
    </source>
</evidence>
<gene>
    <name evidence="14" type="ORF">Dda_1670</name>
</gene>
<evidence type="ECO:0000256" key="10">
    <source>
        <dbReference type="ARBA" id="ARBA00023033"/>
    </source>
</evidence>